<evidence type="ECO:0000313" key="6">
    <source>
        <dbReference type="Proteomes" id="UP000177515"/>
    </source>
</evidence>
<organism evidence="5 6">
    <name type="scientific">Cupriavidus malaysiensis</name>
    <dbReference type="NCBI Taxonomy" id="367825"/>
    <lineage>
        <taxon>Bacteria</taxon>
        <taxon>Pseudomonadati</taxon>
        <taxon>Pseudomonadota</taxon>
        <taxon>Betaproteobacteria</taxon>
        <taxon>Burkholderiales</taxon>
        <taxon>Burkholderiaceae</taxon>
        <taxon>Cupriavidus</taxon>
    </lineage>
</organism>
<sequence length="261" mass="29102">MIQDKKLDPQLLLEIRRRLVRMHYESGVGHAGGNLSAIDALALLFKEYIGKDDHFVLSKGHSAGALYVALWSAGKLPEEALSTFHKDDTLLAGHPPAKGIKDIMFATGSLGHGLSLATGTALALRLGNKEGRVFCLTSDGEWQEGSTWEALIFTHHQQLTNLTVLIDHNQLQGFGTTTHVASMAPLWEKLRGFDIELDVVPGHNLDQMRKALDKRPGRPHFIFLETTKGKGVSFMEDRMEWHYLPLTEDNYKKAIEELTKP</sequence>
<gene>
    <name evidence="5" type="ORF">BKK80_16960</name>
</gene>
<dbReference type="InterPro" id="IPR005474">
    <property type="entry name" value="Transketolase_N"/>
</dbReference>
<dbReference type="EMBL" id="CP017754">
    <property type="protein sequence ID" value="AOZ07324.1"/>
    <property type="molecule type" value="Genomic_DNA"/>
</dbReference>
<reference evidence="5 6" key="1">
    <citation type="submission" date="2016-10" db="EMBL/GenBank/DDBJ databases">
        <title>Complete genome sequences of three Cupriavidus strains isolated from various Malaysian environments.</title>
        <authorList>
            <person name="Abdullah A.A.-A."/>
            <person name="Shafie N.A.H."/>
            <person name="Lau N.S."/>
        </authorList>
    </citation>
    <scope>NUCLEOTIDE SEQUENCE [LARGE SCALE GENOMIC DNA]</scope>
    <source>
        <strain evidence="5 6">USMAA1020</strain>
    </source>
</reference>
<protein>
    <submittedName>
        <fullName evidence="5">Transketolase</fullName>
    </submittedName>
</protein>
<dbReference type="SUPFAM" id="SSF52518">
    <property type="entry name" value="Thiamin diphosphate-binding fold (THDP-binding)"/>
    <property type="match status" value="1"/>
</dbReference>
<evidence type="ECO:0000256" key="3">
    <source>
        <dbReference type="ARBA" id="ARBA00023052"/>
    </source>
</evidence>
<dbReference type="Pfam" id="PF00456">
    <property type="entry name" value="Transketolase_N"/>
    <property type="match status" value="1"/>
</dbReference>
<comment type="cofactor">
    <cofactor evidence="1">
        <name>thiamine diphosphate</name>
        <dbReference type="ChEBI" id="CHEBI:58937"/>
    </cofactor>
</comment>
<name>A0ABM6F6X0_9BURK</name>
<keyword evidence="6" id="KW-1185">Reference proteome</keyword>
<dbReference type="CDD" id="cd02012">
    <property type="entry name" value="TPP_TK"/>
    <property type="match status" value="1"/>
</dbReference>
<dbReference type="InterPro" id="IPR029061">
    <property type="entry name" value="THDP-binding"/>
</dbReference>
<dbReference type="PANTHER" id="PTHR47514:SF1">
    <property type="entry name" value="TRANSKETOLASE N-TERMINAL SECTION-RELATED"/>
    <property type="match status" value="1"/>
</dbReference>
<dbReference type="PANTHER" id="PTHR47514">
    <property type="entry name" value="TRANSKETOLASE N-TERMINAL SECTION-RELATED"/>
    <property type="match status" value="1"/>
</dbReference>
<dbReference type="Proteomes" id="UP000177515">
    <property type="component" value="Chromosome 1"/>
</dbReference>
<evidence type="ECO:0000259" key="4">
    <source>
        <dbReference type="Pfam" id="PF00456"/>
    </source>
</evidence>
<accession>A0ABM6F6X0</accession>
<evidence type="ECO:0000256" key="1">
    <source>
        <dbReference type="ARBA" id="ARBA00001964"/>
    </source>
</evidence>
<evidence type="ECO:0000313" key="5">
    <source>
        <dbReference type="EMBL" id="AOZ07324.1"/>
    </source>
</evidence>
<proteinExistence type="inferred from homology"/>
<feature type="domain" description="Transketolase N-terminal" evidence="4">
    <location>
        <begin position="28"/>
        <end position="254"/>
    </location>
</feature>
<keyword evidence="3" id="KW-0786">Thiamine pyrophosphate</keyword>
<dbReference type="RefSeq" id="WP_071037985.1">
    <property type="nucleotide sequence ID" value="NZ_CP017754.1"/>
</dbReference>
<dbReference type="Gene3D" id="3.40.50.970">
    <property type="match status" value="1"/>
</dbReference>
<comment type="similarity">
    <text evidence="2">Belongs to the transketolase family.</text>
</comment>
<evidence type="ECO:0000256" key="2">
    <source>
        <dbReference type="ARBA" id="ARBA00007131"/>
    </source>
</evidence>